<dbReference type="PRINTS" id="PR00081">
    <property type="entry name" value="GDHRDH"/>
</dbReference>
<sequence length="301" mass="32218">MFDESGDTRKPGNSTKRGLSLRDIAGAVGIVTGASRGIGPVIAAHLADLGVRLALVARSRAGLEKTAQTIARPGREPLIITADLTEIPGQQRVIDTVCQELGPPELLICNAGIEYLTLFHEAPVEAIREVILTNLFGTEALVRVALPHMLRRRRGHIVVIGSVGGRTAYPYATVNCSAKHGLVGFTWSLREELRGSGVGVSAVYPTMVSRVGIAARWNAGGRPALLRTVPPEAVAAAVLRCIRRDRVEITVAPPLERVADVCSAVSPRLTAWMARTAGVYRFLRAAAARTAAEREFPKDTK</sequence>
<dbReference type="EC" id="1.-.-.-" evidence="3"/>
<comment type="similarity">
    <text evidence="1">Belongs to the short-chain dehydrogenases/reductases (SDR) family.</text>
</comment>
<protein>
    <submittedName>
        <fullName evidence="3">SDR family NAD(P)-dependent oxidoreductase</fullName>
        <ecNumber evidence="3">1.-.-.-</ecNumber>
    </submittedName>
</protein>
<evidence type="ECO:0000313" key="3">
    <source>
        <dbReference type="EMBL" id="MFD2415484.1"/>
    </source>
</evidence>
<gene>
    <name evidence="3" type="ORF">ACFSXZ_03990</name>
</gene>
<dbReference type="GO" id="GO:0016491">
    <property type="term" value="F:oxidoreductase activity"/>
    <property type="evidence" value="ECO:0007669"/>
    <property type="project" value="UniProtKB-KW"/>
</dbReference>
<keyword evidence="4" id="KW-1185">Reference proteome</keyword>
<name>A0ABW5FMR3_9PSEU</name>
<evidence type="ECO:0000313" key="4">
    <source>
        <dbReference type="Proteomes" id="UP001597417"/>
    </source>
</evidence>
<dbReference type="Gene3D" id="3.40.50.720">
    <property type="entry name" value="NAD(P)-binding Rossmann-like Domain"/>
    <property type="match status" value="1"/>
</dbReference>
<dbReference type="SUPFAM" id="SSF51735">
    <property type="entry name" value="NAD(P)-binding Rossmann-fold domains"/>
    <property type="match status" value="1"/>
</dbReference>
<dbReference type="InterPro" id="IPR036291">
    <property type="entry name" value="NAD(P)-bd_dom_sf"/>
</dbReference>
<organism evidence="3 4">
    <name type="scientific">Amycolatopsis pigmentata</name>
    <dbReference type="NCBI Taxonomy" id="450801"/>
    <lineage>
        <taxon>Bacteria</taxon>
        <taxon>Bacillati</taxon>
        <taxon>Actinomycetota</taxon>
        <taxon>Actinomycetes</taxon>
        <taxon>Pseudonocardiales</taxon>
        <taxon>Pseudonocardiaceae</taxon>
        <taxon>Amycolatopsis</taxon>
    </lineage>
</organism>
<comment type="caution">
    <text evidence="3">The sequence shown here is derived from an EMBL/GenBank/DDBJ whole genome shotgun (WGS) entry which is preliminary data.</text>
</comment>
<dbReference type="PANTHER" id="PTHR44196:SF1">
    <property type="entry name" value="DEHYDROGENASE_REDUCTASE SDR FAMILY MEMBER 7B"/>
    <property type="match status" value="1"/>
</dbReference>
<dbReference type="RefSeq" id="WP_378261317.1">
    <property type="nucleotide sequence ID" value="NZ_JBHUKR010000004.1"/>
</dbReference>
<evidence type="ECO:0000256" key="2">
    <source>
        <dbReference type="ARBA" id="ARBA00023002"/>
    </source>
</evidence>
<evidence type="ECO:0000256" key="1">
    <source>
        <dbReference type="ARBA" id="ARBA00006484"/>
    </source>
</evidence>
<keyword evidence="2 3" id="KW-0560">Oxidoreductase</keyword>
<dbReference type="Proteomes" id="UP001597417">
    <property type="component" value="Unassembled WGS sequence"/>
</dbReference>
<dbReference type="PANTHER" id="PTHR44196">
    <property type="entry name" value="DEHYDROGENASE/REDUCTASE SDR FAMILY MEMBER 7B"/>
    <property type="match status" value="1"/>
</dbReference>
<dbReference type="Pfam" id="PF00106">
    <property type="entry name" value="adh_short"/>
    <property type="match status" value="1"/>
</dbReference>
<proteinExistence type="inferred from homology"/>
<accession>A0ABW5FMR3</accession>
<dbReference type="InterPro" id="IPR002347">
    <property type="entry name" value="SDR_fam"/>
</dbReference>
<reference evidence="4" key="1">
    <citation type="journal article" date="2019" name="Int. J. Syst. Evol. Microbiol.">
        <title>The Global Catalogue of Microorganisms (GCM) 10K type strain sequencing project: providing services to taxonomists for standard genome sequencing and annotation.</title>
        <authorList>
            <consortium name="The Broad Institute Genomics Platform"/>
            <consortium name="The Broad Institute Genome Sequencing Center for Infectious Disease"/>
            <person name="Wu L."/>
            <person name="Ma J."/>
        </authorList>
    </citation>
    <scope>NUCLEOTIDE SEQUENCE [LARGE SCALE GENOMIC DNA]</scope>
    <source>
        <strain evidence="4">CGMCC 4.7645</strain>
    </source>
</reference>
<dbReference type="EMBL" id="JBHUKR010000004">
    <property type="protein sequence ID" value="MFD2415484.1"/>
    <property type="molecule type" value="Genomic_DNA"/>
</dbReference>